<organism evidence="7 8">
    <name type="scientific">Pedococcus cremeus</name>
    <dbReference type="NCBI Taxonomy" id="587636"/>
    <lineage>
        <taxon>Bacteria</taxon>
        <taxon>Bacillati</taxon>
        <taxon>Actinomycetota</taxon>
        <taxon>Actinomycetes</taxon>
        <taxon>Micrococcales</taxon>
        <taxon>Intrasporangiaceae</taxon>
        <taxon>Pedococcus</taxon>
    </lineage>
</organism>
<proteinExistence type="predicted"/>
<evidence type="ECO:0000256" key="2">
    <source>
        <dbReference type="ARBA" id="ARBA00022475"/>
    </source>
</evidence>
<feature type="transmembrane region" description="Helical" evidence="6">
    <location>
        <begin position="173"/>
        <end position="192"/>
    </location>
</feature>
<dbReference type="Proteomes" id="UP000199019">
    <property type="component" value="Unassembled WGS sequence"/>
</dbReference>
<keyword evidence="5 6" id="KW-0472">Membrane</keyword>
<gene>
    <name evidence="7" type="ORF">SAMN05216199_3889</name>
</gene>
<feature type="transmembrane region" description="Helical" evidence="6">
    <location>
        <begin position="95"/>
        <end position="118"/>
    </location>
</feature>
<evidence type="ECO:0000256" key="6">
    <source>
        <dbReference type="SAM" id="Phobius"/>
    </source>
</evidence>
<feature type="transmembrane region" description="Helical" evidence="6">
    <location>
        <begin position="139"/>
        <end position="161"/>
    </location>
</feature>
<dbReference type="STRING" id="587636.SAMN05216199_3889"/>
<dbReference type="Pfam" id="PF09678">
    <property type="entry name" value="Caa3_CtaG"/>
    <property type="match status" value="1"/>
</dbReference>
<dbReference type="GO" id="GO:0005886">
    <property type="term" value="C:plasma membrane"/>
    <property type="evidence" value="ECO:0007669"/>
    <property type="project" value="UniProtKB-SubCell"/>
</dbReference>
<dbReference type="AlphaFoldDB" id="A0A1H9XJ20"/>
<sequence length="326" mass="36163">MGPLGNLMWMPLHPPVLRRLLAWHPQPLPVLPVLCLLAFVAYSWGVVHLLRRGHTWPVGRWISFTSGLLIVLAVTGTALNGYAMRLFSVHMVQHMVLSMLAPLLLLMGAPVMLCLRATPAQGAGAIVRRLVVRCLHSRVLAVMTKPVVTLPLFIASLYGLYFTPVFDAAMRTWWGHDLMLVHFLAVGLLLFWPIMAIDPNPRATSPVLRMLELFVAMPFHAFFGVIVMTSTTLLVRTYKTAPPGWGTTPVTDQQLGGGIAWAFSEIPTLLVVAVLFVQWARASDREARRADRAADRGDEALNAYNDWLAQLAPQRSTPIGEQGDRR</sequence>
<accession>A0A1H9XJ20</accession>
<protein>
    <submittedName>
        <fullName evidence="7">Putative copper resistance protein D</fullName>
    </submittedName>
</protein>
<feature type="transmembrane region" description="Helical" evidence="6">
    <location>
        <begin position="62"/>
        <end position="83"/>
    </location>
</feature>
<evidence type="ECO:0000256" key="5">
    <source>
        <dbReference type="ARBA" id="ARBA00023136"/>
    </source>
</evidence>
<evidence type="ECO:0000313" key="7">
    <source>
        <dbReference type="EMBL" id="SES46049.1"/>
    </source>
</evidence>
<evidence type="ECO:0000256" key="4">
    <source>
        <dbReference type="ARBA" id="ARBA00022989"/>
    </source>
</evidence>
<comment type="subcellular location">
    <subcellularLocation>
        <location evidence="1">Cell membrane</location>
        <topology evidence="1">Multi-pass membrane protein</topology>
    </subcellularLocation>
</comment>
<keyword evidence="2" id="KW-1003">Cell membrane</keyword>
<evidence type="ECO:0000313" key="8">
    <source>
        <dbReference type="Proteomes" id="UP000199019"/>
    </source>
</evidence>
<reference evidence="8" key="1">
    <citation type="submission" date="2016-10" db="EMBL/GenBank/DDBJ databases">
        <authorList>
            <person name="Varghese N."/>
            <person name="Submissions S."/>
        </authorList>
    </citation>
    <scope>NUCLEOTIDE SEQUENCE [LARGE SCALE GENOMIC DNA]</scope>
    <source>
        <strain evidence="8">CGMCC 1.6963</strain>
    </source>
</reference>
<dbReference type="InterPro" id="IPR019108">
    <property type="entry name" value="Caa3_assmbl_CtaG-rel"/>
</dbReference>
<name>A0A1H9XJ20_9MICO</name>
<keyword evidence="4 6" id="KW-1133">Transmembrane helix</keyword>
<keyword evidence="3 6" id="KW-0812">Transmembrane</keyword>
<feature type="transmembrane region" description="Helical" evidence="6">
    <location>
        <begin position="30"/>
        <end position="50"/>
    </location>
</feature>
<keyword evidence="8" id="KW-1185">Reference proteome</keyword>
<evidence type="ECO:0000256" key="3">
    <source>
        <dbReference type="ARBA" id="ARBA00022692"/>
    </source>
</evidence>
<dbReference type="EMBL" id="FOHB01000008">
    <property type="protein sequence ID" value="SES46049.1"/>
    <property type="molecule type" value="Genomic_DNA"/>
</dbReference>
<feature type="transmembrane region" description="Helical" evidence="6">
    <location>
        <begin position="213"/>
        <end position="238"/>
    </location>
</feature>
<evidence type="ECO:0000256" key="1">
    <source>
        <dbReference type="ARBA" id="ARBA00004651"/>
    </source>
</evidence>
<feature type="transmembrane region" description="Helical" evidence="6">
    <location>
        <begin position="258"/>
        <end position="279"/>
    </location>
</feature>